<feature type="transmembrane region" description="Helical" evidence="8">
    <location>
        <begin position="237"/>
        <end position="259"/>
    </location>
</feature>
<dbReference type="CDD" id="cd06261">
    <property type="entry name" value="TM_PBP2"/>
    <property type="match status" value="1"/>
</dbReference>
<dbReference type="STRING" id="1114924.SAMN05216258_103253"/>
<keyword evidence="11" id="KW-1185">Reference proteome</keyword>
<dbReference type="PROSITE" id="PS50928">
    <property type="entry name" value="ABC_TM1"/>
    <property type="match status" value="1"/>
</dbReference>
<keyword evidence="6 8" id="KW-1133">Transmembrane helix</keyword>
<dbReference type="GO" id="GO:0005886">
    <property type="term" value="C:plasma membrane"/>
    <property type="evidence" value="ECO:0007669"/>
    <property type="project" value="UniProtKB-SubCell"/>
</dbReference>
<evidence type="ECO:0000256" key="8">
    <source>
        <dbReference type="RuleBase" id="RU363032"/>
    </source>
</evidence>
<dbReference type="SUPFAM" id="SSF161098">
    <property type="entry name" value="MetI-like"/>
    <property type="match status" value="1"/>
</dbReference>
<organism evidence="10 11">
    <name type="scientific">Albimonas pacifica</name>
    <dbReference type="NCBI Taxonomy" id="1114924"/>
    <lineage>
        <taxon>Bacteria</taxon>
        <taxon>Pseudomonadati</taxon>
        <taxon>Pseudomonadota</taxon>
        <taxon>Alphaproteobacteria</taxon>
        <taxon>Rhodobacterales</taxon>
        <taxon>Paracoccaceae</taxon>
        <taxon>Albimonas</taxon>
    </lineage>
</organism>
<dbReference type="EMBL" id="FOQH01000003">
    <property type="protein sequence ID" value="SFH95586.1"/>
    <property type="molecule type" value="Genomic_DNA"/>
</dbReference>
<feature type="domain" description="ABC transmembrane type-1" evidence="9">
    <location>
        <begin position="69"/>
        <end position="257"/>
    </location>
</feature>
<evidence type="ECO:0000256" key="5">
    <source>
        <dbReference type="ARBA" id="ARBA00022692"/>
    </source>
</evidence>
<keyword evidence="4" id="KW-0997">Cell inner membrane</keyword>
<reference evidence="10 11" key="1">
    <citation type="submission" date="2016-10" db="EMBL/GenBank/DDBJ databases">
        <authorList>
            <person name="de Groot N.N."/>
        </authorList>
    </citation>
    <scope>NUCLEOTIDE SEQUENCE [LARGE SCALE GENOMIC DNA]</scope>
    <source>
        <strain evidence="10 11">CGMCC 1.11030</strain>
    </source>
</reference>
<name>A0A1I3E9F7_9RHOB</name>
<feature type="transmembrane region" description="Helical" evidence="8">
    <location>
        <begin position="140"/>
        <end position="163"/>
    </location>
</feature>
<dbReference type="PANTHER" id="PTHR43357:SF4">
    <property type="entry name" value="INNER MEMBRANE ABC TRANSPORTER PERMEASE PROTEIN YDCV"/>
    <property type="match status" value="1"/>
</dbReference>
<keyword evidence="7 8" id="KW-0472">Membrane</keyword>
<evidence type="ECO:0000256" key="6">
    <source>
        <dbReference type="ARBA" id="ARBA00022989"/>
    </source>
</evidence>
<keyword evidence="2 8" id="KW-0813">Transport</keyword>
<sequence length="262" mass="28141">MSAPEARTTPFRIAMSTGGWLVAAFLALPILVVIPVSLTDTSYIGLPKESLSLQHYEAYFTSARWLGGTLGSILVGLAVAFFATVLGTAFSIGVWFLGGRAATIARWVLIVPILVPPVVQSLGFYRFWVQLGLIDTWTGVILAHTLLALPYVSISVFAALANLDPKLPQAARSLGASIWRTVWEVVVPAARPGMITGAVFAFIVSFDEIVGVLFITVRRVETLPKLIWEGIQDNIDPTIAAVATILVVISLIVAVISGLRRS</sequence>
<dbReference type="Gene3D" id="1.10.3720.10">
    <property type="entry name" value="MetI-like"/>
    <property type="match status" value="1"/>
</dbReference>
<evidence type="ECO:0000256" key="3">
    <source>
        <dbReference type="ARBA" id="ARBA00022475"/>
    </source>
</evidence>
<dbReference type="InterPro" id="IPR000515">
    <property type="entry name" value="MetI-like"/>
</dbReference>
<evidence type="ECO:0000313" key="10">
    <source>
        <dbReference type="EMBL" id="SFH95586.1"/>
    </source>
</evidence>
<protein>
    <submittedName>
        <fullName evidence="10">Putative spermidine/putrescine transport system permease protein</fullName>
    </submittedName>
</protein>
<dbReference type="InterPro" id="IPR035906">
    <property type="entry name" value="MetI-like_sf"/>
</dbReference>
<feature type="transmembrane region" description="Helical" evidence="8">
    <location>
        <begin position="104"/>
        <end position="128"/>
    </location>
</feature>
<comment type="subcellular location">
    <subcellularLocation>
        <location evidence="1">Cell inner membrane</location>
        <topology evidence="1">Multi-pass membrane protein</topology>
    </subcellularLocation>
    <subcellularLocation>
        <location evidence="8">Cell membrane</location>
        <topology evidence="8">Multi-pass membrane protein</topology>
    </subcellularLocation>
</comment>
<evidence type="ECO:0000256" key="7">
    <source>
        <dbReference type="ARBA" id="ARBA00023136"/>
    </source>
</evidence>
<accession>A0A1I3E9F7</accession>
<dbReference type="AlphaFoldDB" id="A0A1I3E9F7"/>
<dbReference type="Proteomes" id="UP000199377">
    <property type="component" value="Unassembled WGS sequence"/>
</dbReference>
<evidence type="ECO:0000256" key="2">
    <source>
        <dbReference type="ARBA" id="ARBA00022448"/>
    </source>
</evidence>
<dbReference type="Pfam" id="PF00528">
    <property type="entry name" value="BPD_transp_1"/>
    <property type="match status" value="1"/>
</dbReference>
<feature type="transmembrane region" description="Helical" evidence="8">
    <location>
        <begin position="198"/>
        <end position="217"/>
    </location>
</feature>
<gene>
    <name evidence="10" type="ORF">SAMN05216258_103253</name>
</gene>
<keyword evidence="3" id="KW-1003">Cell membrane</keyword>
<dbReference type="OrthoDB" id="9815533at2"/>
<dbReference type="PANTHER" id="PTHR43357">
    <property type="entry name" value="INNER MEMBRANE ABC TRANSPORTER PERMEASE PROTEIN YDCV"/>
    <property type="match status" value="1"/>
</dbReference>
<evidence type="ECO:0000256" key="1">
    <source>
        <dbReference type="ARBA" id="ARBA00004429"/>
    </source>
</evidence>
<evidence type="ECO:0000313" key="11">
    <source>
        <dbReference type="Proteomes" id="UP000199377"/>
    </source>
</evidence>
<feature type="transmembrane region" description="Helical" evidence="8">
    <location>
        <begin position="20"/>
        <end position="38"/>
    </location>
</feature>
<feature type="transmembrane region" description="Helical" evidence="8">
    <location>
        <begin position="73"/>
        <end position="97"/>
    </location>
</feature>
<evidence type="ECO:0000256" key="4">
    <source>
        <dbReference type="ARBA" id="ARBA00022519"/>
    </source>
</evidence>
<dbReference type="GO" id="GO:0055085">
    <property type="term" value="P:transmembrane transport"/>
    <property type="evidence" value="ECO:0007669"/>
    <property type="project" value="InterPro"/>
</dbReference>
<keyword evidence="5 8" id="KW-0812">Transmembrane</keyword>
<evidence type="ECO:0000259" key="9">
    <source>
        <dbReference type="PROSITE" id="PS50928"/>
    </source>
</evidence>
<comment type="similarity">
    <text evidence="8">Belongs to the binding-protein-dependent transport system permease family.</text>
</comment>
<proteinExistence type="inferred from homology"/>
<dbReference type="RefSeq" id="WP_092859041.1">
    <property type="nucleotide sequence ID" value="NZ_FOQH01000003.1"/>
</dbReference>